<keyword evidence="2" id="KW-1185">Reference proteome</keyword>
<name>A0ABN9EVK3_9NEOB</name>
<organism evidence="1 2">
    <name type="scientific">Staurois parvus</name>
    <dbReference type="NCBI Taxonomy" id="386267"/>
    <lineage>
        <taxon>Eukaryota</taxon>
        <taxon>Metazoa</taxon>
        <taxon>Chordata</taxon>
        <taxon>Craniata</taxon>
        <taxon>Vertebrata</taxon>
        <taxon>Euteleostomi</taxon>
        <taxon>Amphibia</taxon>
        <taxon>Batrachia</taxon>
        <taxon>Anura</taxon>
        <taxon>Neobatrachia</taxon>
        <taxon>Ranoidea</taxon>
        <taxon>Ranidae</taxon>
        <taxon>Staurois</taxon>
    </lineage>
</organism>
<reference evidence="1" key="1">
    <citation type="submission" date="2023-05" db="EMBL/GenBank/DDBJ databases">
        <authorList>
            <person name="Stuckert A."/>
        </authorList>
    </citation>
    <scope>NUCLEOTIDE SEQUENCE</scope>
</reference>
<gene>
    <name evidence="1" type="ORF">SPARVUS_LOCUS10815670</name>
</gene>
<accession>A0ABN9EVK3</accession>
<evidence type="ECO:0000313" key="2">
    <source>
        <dbReference type="Proteomes" id="UP001162483"/>
    </source>
</evidence>
<evidence type="ECO:0000313" key="1">
    <source>
        <dbReference type="EMBL" id="CAI9588866.1"/>
    </source>
</evidence>
<dbReference type="Proteomes" id="UP001162483">
    <property type="component" value="Unassembled WGS sequence"/>
</dbReference>
<proteinExistence type="predicted"/>
<sequence>MPLRRSLIT</sequence>
<comment type="caution">
    <text evidence="1">The sequence shown here is derived from an EMBL/GenBank/DDBJ whole genome shotgun (WGS) entry which is preliminary data.</text>
</comment>
<dbReference type="EMBL" id="CATNWA010016004">
    <property type="protein sequence ID" value="CAI9588866.1"/>
    <property type="molecule type" value="Genomic_DNA"/>
</dbReference>
<protein>
    <submittedName>
        <fullName evidence="1">Uncharacterized protein</fullName>
    </submittedName>
</protein>